<protein>
    <submittedName>
        <fullName evidence="2">Spore germination protein</fullName>
    </submittedName>
</protein>
<dbReference type="Proteomes" id="UP000564806">
    <property type="component" value="Unassembled WGS sequence"/>
</dbReference>
<dbReference type="Pfam" id="PF03323">
    <property type="entry name" value="GerA"/>
    <property type="match status" value="1"/>
</dbReference>
<dbReference type="EMBL" id="JABWCS010000195">
    <property type="protein sequence ID" value="NUU59916.1"/>
    <property type="molecule type" value="Genomic_DNA"/>
</dbReference>
<name>A0A850EHQ9_9BACL</name>
<proteinExistence type="predicted"/>
<dbReference type="InterPro" id="IPR004995">
    <property type="entry name" value="Spore_Ger"/>
</dbReference>
<keyword evidence="1" id="KW-0472">Membrane</keyword>
<dbReference type="GO" id="GO:0009847">
    <property type="term" value="P:spore germination"/>
    <property type="evidence" value="ECO:0007669"/>
    <property type="project" value="InterPro"/>
</dbReference>
<sequence length="188" mass="21564">MHEGNLAALYFSTVMNKERFHNEIVPGLGRWLDHPEEWDTAFPQGTLVQQTSDLIHRILHGEVILVHADLKGHAVAVPLCAIQQRGIMEPSVEKTVLGAKKSFIEDISTNIGLMRRWLKAPGFVVRYYEVGRGSQTRIGIAYLQEEVKKDWLQEIEQKVSSIQMEYLHSHRDLMKQASLRINPKIPSW</sequence>
<organism evidence="2 3">
    <name type="scientific">Paenibacillus agri</name>
    <dbReference type="NCBI Taxonomy" id="2744309"/>
    <lineage>
        <taxon>Bacteria</taxon>
        <taxon>Bacillati</taxon>
        <taxon>Bacillota</taxon>
        <taxon>Bacilli</taxon>
        <taxon>Bacillales</taxon>
        <taxon>Paenibacillaceae</taxon>
        <taxon>Paenibacillus</taxon>
    </lineage>
</organism>
<evidence type="ECO:0000313" key="3">
    <source>
        <dbReference type="Proteomes" id="UP000564806"/>
    </source>
</evidence>
<dbReference type="AlphaFoldDB" id="A0A850EHQ9"/>
<evidence type="ECO:0000256" key="1">
    <source>
        <dbReference type="ARBA" id="ARBA00023136"/>
    </source>
</evidence>
<reference evidence="2" key="1">
    <citation type="submission" date="2020-06" db="EMBL/GenBank/DDBJ databases">
        <title>Paenibacillus sp. nov., isolated from soil.</title>
        <authorList>
            <person name="Seo Y.L."/>
        </authorList>
    </citation>
    <scope>NUCLEOTIDE SEQUENCE [LARGE SCALE GENOMIC DNA]</scope>
    <source>
        <strain evidence="2">JW14</strain>
    </source>
</reference>
<keyword evidence="3" id="KW-1185">Reference proteome</keyword>
<gene>
    <name evidence="2" type="ORF">HPT30_06060</name>
</gene>
<dbReference type="GO" id="GO:0016020">
    <property type="term" value="C:membrane"/>
    <property type="evidence" value="ECO:0007669"/>
    <property type="project" value="InterPro"/>
</dbReference>
<evidence type="ECO:0000313" key="2">
    <source>
        <dbReference type="EMBL" id="NUU59916.1"/>
    </source>
</evidence>
<accession>A0A850EHQ9</accession>
<comment type="caution">
    <text evidence="2">The sequence shown here is derived from an EMBL/GenBank/DDBJ whole genome shotgun (WGS) entry which is preliminary data.</text>
</comment>